<accession>A0A9W8WZR8</accession>
<comment type="caution">
    <text evidence="2">The sequence shown here is derived from an EMBL/GenBank/DDBJ whole genome shotgun (WGS) entry which is preliminary data.</text>
</comment>
<feature type="region of interest" description="Disordered" evidence="1">
    <location>
        <begin position="476"/>
        <end position="500"/>
    </location>
</feature>
<feature type="region of interest" description="Disordered" evidence="1">
    <location>
        <begin position="23"/>
        <end position="45"/>
    </location>
</feature>
<feature type="compositionally biased region" description="Basic and acidic residues" evidence="1">
    <location>
        <begin position="484"/>
        <end position="498"/>
    </location>
</feature>
<sequence>MSFVANNEELQFRQMSLEDSAFSTTAPAADITPSDTMGESTAERMDVDEEVSASKITSLHHEHYEPAARHIEIDENYSEGEQSDDSDEDPYAFLDPDTTLAIPVTNPFAFPIERLREVQEGRQPSTHIVDMLVHKTPSGPITQVTADIQDGSINHLFIRDPRIIDVLGFVAPDFDTINFDAAKCRLDETFTISLFPGQKPKRLEDWVMGELVSVRHPYLSNVRIHGYALVVLGFHMRGVNLNVRESGIHVSGRAAGDRESLPIALREYGSRGGNQYLRRIWYCTYHPEAFQRYRSFAHVDIPRYYMMALRERLSDMAYYVAYGLRSPRPAFMSTMAYFTDKYSGTVLHSRVLGTNHMLDEEALAQLLRIPDYRLMSRLKVYMQSTSSTNLKANSNEILATATKTVMSSTLSPDFWSSPHVQAQYGPTAAVYHLMYKNTYTTNLTARQERDCTARTDLSPAALLKEKERKEKVRLTSAARRQKRKETITDEEREAENTKLRAKMQAKRAVMTEKEKIERRAKEKVMRAAFRATETPKQKEEHLKARRVRQNALARKKRLGIA</sequence>
<reference evidence="2" key="1">
    <citation type="submission" date="2022-10" db="EMBL/GenBank/DDBJ databases">
        <title>Tapping the CABI collections for fungal endophytes: first genome assemblies for Collariella, Neodidymelliopsis, Ascochyta clinopodiicola, Didymella pomorum, Didymosphaeria variabile, Neocosmospora piperis and Neocucurbitaria cava.</title>
        <authorList>
            <person name="Hill R."/>
        </authorList>
    </citation>
    <scope>NUCLEOTIDE SEQUENCE</scope>
    <source>
        <strain evidence="2">IMI 360193</strain>
    </source>
</reference>
<proteinExistence type="predicted"/>
<dbReference type="AlphaFoldDB" id="A0A9W8WZR8"/>
<evidence type="ECO:0000313" key="3">
    <source>
        <dbReference type="Proteomes" id="UP001140562"/>
    </source>
</evidence>
<gene>
    <name evidence="2" type="ORF">N0V87_004876</name>
</gene>
<evidence type="ECO:0000313" key="2">
    <source>
        <dbReference type="EMBL" id="KAJ4337203.1"/>
    </source>
</evidence>
<dbReference type="OrthoDB" id="3795350at2759"/>
<evidence type="ECO:0000256" key="1">
    <source>
        <dbReference type="SAM" id="MobiDB-lite"/>
    </source>
</evidence>
<dbReference type="Proteomes" id="UP001140562">
    <property type="component" value="Unassembled WGS sequence"/>
</dbReference>
<dbReference type="EMBL" id="JAPEUV010000041">
    <property type="protein sequence ID" value="KAJ4337203.1"/>
    <property type="molecule type" value="Genomic_DNA"/>
</dbReference>
<name>A0A9W8WZR8_9PLEO</name>
<organism evidence="2 3">
    <name type="scientific">Didymella glomerata</name>
    <dbReference type="NCBI Taxonomy" id="749621"/>
    <lineage>
        <taxon>Eukaryota</taxon>
        <taxon>Fungi</taxon>
        <taxon>Dikarya</taxon>
        <taxon>Ascomycota</taxon>
        <taxon>Pezizomycotina</taxon>
        <taxon>Dothideomycetes</taxon>
        <taxon>Pleosporomycetidae</taxon>
        <taxon>Pleosporales</taxon>
        <taxon>Pleosporineae</taxon>
        <taxon>Didymellaceae</taxon>
        <taxon>Didymella</taxon>
    </lineage>
</organism>
<protein>
    <submittedName>
        <fullName evidence="2">Uncharacterized protein</fullName>
    </submittedName>
</protein>
<keyword evidence="3" id="KW-1185">Reference proteome</keyword>